<dbReference type="Gene3D" id="3.40.50.1110">
    <property type="entry name" value="SGNH hydrolase"/>
    <property type="match status" value="1"/>
</dbReference>
<gene>
    <name evidence="1" type="ORF">EDS130_LOCUS43142</name>
    <name evidence="2" type="ORF">XAT740_LOCUS47559</name>
</gene>
<dbReference type="Proteomes" id="UP000663828">
    <property type="component" value="Unassembled WGS sequence"/>
</dbReference>
<keyword evidence="3" id="KW-1185">Reference proteome</keyword>
<dbReference type="OrthoDB" id="10019994at2759"/>
<evidence type="ECO:0008006" key="5">
    <source>
        <dbReference type="Google" id="ProtNLM"/>
    </source>
</evidence>
<evidence type="ECO:0000313" key="3">
    <source>
        <dbReference type="Proteomes" id="UP000663828"/>
    </source>
</evidence>
<organism evidence="1 4">
    <name type="scientific">Adineta ricciae</name>
    <name type="common">Rotifer</name>
    <dbReference type="NCBI Taxonomy" id="249248"/>
    <lineage>
        <taxon>Eukaryota</taxon>
        <taxon>Metazoa</taxon>
        <taxon>Spiralia</taxon>
        <taxon>Gnathifera</taxon>
        <taxon>Rotifera</taxon>
        <taxon>Eurotatoria</taxon>
        <taxon>Bdelloidea</taxon>
        <taxon>Adinetida</taxon>
        <taxon>Adinetidae</taxon>
        <taxon>Adineta</taxon>
    </lineage>
</organism>
<evidence type="ECO:0000313" key="1">
    <source>
        <dbReference type="EMBL" id="CAF1509394.1"/>
    </source>
</evidence>
<protein>
    <recommendedName>
        <fullName evidence="5">SGNH hydrolase-type esterase domain-containing protein</fullName>
    </recommendedName>
</protein>
<dbReference type="InterPro" id="IPR036514">
    <property type="entry name" value="SGNH_hydro_sf"/>
</dbReference>
<dbReference type="Proteomes" id="UP000663852">
    <property type="component" value="Unassembled WGS sequence"/>
</dbReference>
<evidence type="ECO:0000313" key="2">
    <source>
        <dbReference type="EMBL" id="CAF1599794.1"/>
    </source>
</evidence>
<sequence>MCITSELVLPMVFENQALSRTSDHQQQNRDRSRFFYKLRQKRKQRRLQHGQIRRDSHYQHHAQEIERTDQKQQKEPRLITAIVGSSIARNIVVHNIESRTNEVRLRFQSGSDCAEALGWLQSTDGQFFMRGVHHLIFIIGTNDLHRVGAFETVQRIDYTIATVRCLYPKVSIVWQLLQQRTRKTWLLSEGQSVLNEIERCNVFLLDLATKRNFETIQPKIPIEYMYDGLHPSKCGVEMMEATIRNHLQKYKTVHSFLYSTDPCCFRNDVYLPPLMSIKF</sequence>
<dbReference type="EMBL" id="CAJNOJ010000683">
    <property type="protein sequence ID" value="CAF1509394.1"/>
    <property type="molecule type" value="Genomic_DNA"/>
</dbReference>
<proteinExistence type="predicted"/>
<name>A0A815TJD9_ADIRI</name>
<reference evidence="1" key="1">
    <citation type="submission" date="2021-02" db="EMBL/GenBank/DDBJ databases">
        <authorList>
            <person name="Nowell W R."/>
        </authorList>
    </citation>
    <scope>NUCLEOTIDE SEQUENCE</scope>
</reference>
<evidence type="ECO:0000313" key="4">
    <source>
        <dbReference type="Proteomes" id="UP000663852"/>
    </source>
</evidence>
<dbReference type="EMBL" id="CAJNOR010006620">
    <property type="protein sequence ID" value="CAF1599794.1"/>
    <property type="molecule type" value="Genomic_DNA"/>
</dbReference>
<accession>A0A815TJD9</accession>
<dbReference type="AlphaFoldDB" id="A0A815TJD9"/>
<dbReference type="SUPFAM" id="SSF52266">
    <property type="entry name" value="SGNH hydrolase"/>
    <property type="match status" value="1"/>
</dbReference>
<comment type="caution">
    <text evidence="1">The sequence shown here is derived from an EMBL/GenBank/DDBJ whole genome shotgun (WGS) entry which is preliminary data.</text>
</comment>